<gene>
    <name evidence="4" type="ORF">GCM10009863_65720</name>
</gene>
<proteinExistence type="predicted"/>
<dbReference type="PANTHER" id="PTHR35526">
    <property type="entry name" value="ANTI-SIGMA-F FACTOR RSBW-RELATED"/>
    <property type="match status" value="1"/>
</dbReference>
<dbReference type="CDD" id="cd16936">
    <property type="entry name" value="HATPase_RsbW-like"/>
    <property type="match status" value="1"/>
</dbReference>
<dbReference type="Gene3D" id="3.30.565.10">
    <property type="entry name" value="Histidine kinase-like ATPase, C-terminal domain"/>
    <property type="match status" value="1"/>
</dbReference>
<feature type="region of interest" description="Disordered" evidence="2">
    <location>
        <begin position="1"/>
        <end position="25"/>
    </location>
</feature>
<dbReference type="InterPro" id="IPR036890">
    <property type="entry name" value="HATPase_C_sf"/>
</dbReference>
<protein>
    <recommendedName>
        <fullName evidence="3">Histidine kinase/HSP90-like ATPase domain-containing protein</fullName>
    </recommendedName>
</protein>
<evidence type="ECO:0000259" key="3">
    <source>
        <dbReference type="Pfam" id="PF13581"/>
    </source>
</evidence>
<comment type="caution">
    <text evidence="4">The sequence shown here is derived from an EMBL/GenBank/DDBJ whole genome shotgun (WGS) entry which is preliminary data.</text>
</comment>
<dbReference type="PANTHER" id="PTHR35526:SF3">
    <property type="entry name" value="ANTI-SIGMA-F FACTOR RSBW"/>
    <property type="match status" value="1"/>
</dbReference>
<dbReference type="InterPro" id="IPR003594">
    <property type="entry name" value="HATPase_dom"/>
</dbReference>
<evidence type="ECO:0000313" key="4">
    <source>
        <dbReference type="EMBL" id="GAA2639560.1"/>
    </source>
</evidence>
<sequence>MNPQTPSIRQPEPPRTAAPMPVPVGEPAPASVTFAVQLSSTRRGARLARLLAAQWLDEHGMPYRCTASHSAALIVAELAANAVRHCGNIGRDFRLRLVLSEAKPERVLRVEVTDARADKPLPPGAPRPVDGEEESGRGLLLVDAVADRWGHRVNDPVTKTLWAELDLWE</sequence>
<name>A0ABN3R0E7_9ACTN</name>
<organism evidence="4 5">
    <name type="scientific">Streptomyces axinellae</name>
    <dbReference type="NCBI Taxonomy" id="552788"/>
    <lineage>
        <taxon>Bacteria</taxon>
        <taxon>Bacillati</taxon>
        <taxon>Actinomycetota</taxon>
        <taxon>Actinomycetes</taxon>
        <taxon>Kitasatosporales</taxon>
        <taxon>Streptomycetaceae</taxon>
        <taxon>Streptomyces</taxon>
    </lineage>
</organism>
<dbReference type="InterPro" id="IPR050267">
    <property type="entry name" value="Anti-sigma-factor_SerPK"/>
</dbReference>
<keyword evidence="1" id="KW-0808">Transferase</keyword>
<dbReference type="EMBL" id="BAAARJ010000035">
    <property type="protein sequence ID" value="GAA2639560.1"/>
    <property type="molecule type" value="Genomic_DNA"/>
</dbReference>
<dbReference type="Pfam" id="PF13581">
    <property type="entry name" value="HATPase_c_2"/>
    <property type="match status" value="1"/>
</dbReference>
<accession>A0ABN3R0E7</accession>
<dbReference type="Proteomes" id="UP001501447">
    <property type="component" value="Unassembled WGS sequence"/>
</dbReference>
<evidence type="ECO:0000313" key="5">
    <source>
        <dbReference type="Proteomes" id="UP001501447"/>
    </source>
</evidence>
<feature type="compositionally biased region" description="Pro residues" evidence="2">
    <location>
        <begin position="11"/>
        <end position="25"/>
    </location>
</feature>
<keyword evidence="5" id="KW-1185">Reference proteome</keyword>
<reference evidence="4 5" key="1">
    <citation type="journal article" date="2019" name="Int. J. Syst. Evol. Microbiol.">
        <title>The Global Catalogue of Microorganisms (GCM) 10K type strain sequencing project: providing services to taxonomists for standard genome sequencing and annotation.</title>
        <authorList>
            <consortium name="The Broad Institute Genomics Platform"/>
            <consortium name="The Broad Institute Genome Sequencing Center for Infectious Disease"/>
            <person name="Wu L."/>
            <person name="Ma J."/>
        </authorList>
    </citation>
    <scope>NUCLEOTIDE SEQUENCE [LARGE SCALE GENOMIC DNA]</scope>
    <source>
        <strain evidence="4 5">JCM 16373</strain>
    </source>
</reference>
<keyword evidence="1" id="KW-0723">Serine/threonine-protein kinase</keyword>
<evidence type="ECO:0000256" key="2">
    <source>
        <dbReference type="SAM" id="MobiDB-lite"/>
    </source>
</evidence>
<feature type="domain" description="Histidine kinase/HSP90-like ATPase" evidence="3">
    <location>
        <begin position="41"/>
        <end position="151"/>
    </location>
</feature>
<keyword evidence="1" id="KW-0418">Kinase</keyword>
<evidence type="ECO:0000256" key="1">
    <source>
        <dbReference type="ARBA" id="ARBA00022527"/>
    </source>
</evidence>